<keyword evidence="3 5" id="KW-0067">ATP-binding</keyword>
<evidence type="ECO:0000256" key="3">
    <source>
        <dbReference type="ARBA" id="ARBA00022840"/>
    </source>
</evidence>
<dbReference type="InterPro" id="IPR003593">
    <property type="entry name" value="AAA+_ATPase"/>
</dbReference>
<dbReference type="RefSeq" id="WP_021926610.1">
    <property type="nucleotide sequence ID" value="NZ_JACOOT010000029.1"/>
</dbReference>
<dbReference type="InterPro" id="IPR027417">
    <property type="entry name" value="P-loop_NTPase"/>
</dbReference>
<sequence length="299" mass="34189">MIEVRECSKAFGQTKAVNQATLDIGDREVFGLVGSNGAGKSTLLRMMAGIIRPDQGEILIDDLPVYENEEAKKLFFYISDDSYFPPNYTAVDMVRFYRNFYPEFRIKLFHELMDQFHLEKKQRISSFSKGMKKQLLVIIGVCAGTKYLLCDETFDGLDPVMRQAVKSLFASEIMNREFTPVIASHNLRELEDICDHVGLLHKGGILLSKDLEDMKFHIHKIQCVLGGRQQEKELEKELQVLKVQHQGSLLMITARGTRSEIVEKVQAKNPLFMEVLPLTLEEIFISETEVAGYEIKNLF</sequence>
<feature type="domain" description="ABC transporter" evidence="4">
    <location>
        <begin position="2"/>
        <end position="227"/>
    </location>
</feature>
<keyword evidence="1" id="KW-0813">Transport</keyword>
<dbReference type="EMBL" id="JACOOT010000029">
    <property type="protein sequence ID" value="MBC5651891.1"/>
    <property type="molecule type" value="Genomic_DNA"/>
</dbReference>
<gene>
    <name evidence="5" type="ORF">H8S54_12425</name>
</gene>
<evidence type="ECO:0000256" key="2">
    <source>
        <dbReference type="ARBA" id="ARBA00022741"/>
    </source>
</evidence>
<dbReference type="Proteomes" id="UP000652847">
    <property type="component" value="Unassembled WGS sequence"/>
</dbReference>
<dbReference type="AlphaFoldDB" id="A0A8I0DRT9"/>
<dbReference type="PANTHER" id="PTHR42939:SF1">
    <property type="entry name" value="ABC TRANSPORTER ATP-BINDING PROTEIN ALBC-RELATED"/>
    <property type="match status" value="1"/>
</dbReference>
<dbReference type="Gene3D" id="3.40.50.300">
    <property type="entry name" value="P-loop containing nucleotide triphosphate hydrolases"/>
    <property type="match status" value="1"/>
</dbReference>
<dbReference type="CDD" id="cd03230">
    <property type="entry name" value="ABC_DR_subfamily_A"/>
    <property type="match status" value="1"/>
</dbReference>
<dbReference type="SUPFAM" id="SSF52540">
    <property type="entry name" value="P-loop containing nucleoside triphosphate hydrolases"/>
    <property type="match status" value="1"/>
</dbReference>
<evidence type="ECO:0000313" key="6">
    <source>
        <dbReference type="Proteomes" id="UP000652847"/>
    </source>
</evidence>
<proteinExistence type="predicted"/>
<dbReference type="SMART" id="SM00382">
    <property type="entry name" value="AAA"/>
    <property type="match status" value="1"/>
</dbReference>
<organism evidence="5 6">
    <name type="scientific">Blautia segnis</name>
    <dbReference type="NCBI Taxonomy" id="2763030"/>
    <lineage>
        <taxon>Bacteria</taxon>
        <taxon>Bacillati</taxon>
        <taxon>Bacillota</taxon>
        <taxon>Clostridia</taxon>
        <taxon>Lachnospirales</taxon>
        <taxon>Lachnospiraceae</taxon>
        <taxon>Blautia</taxon>
    </lineage>
</organism>
<dbReference type="GO" id="GO:0005524">
    <property type="term" value="F:ATP binding"/>
    <property type="evidence" value="ECO:0007669"/>
    <property type="project" value="UniProtKB-KW"/>
</dbReference>
<dbReference type="PROSITE" id="PS50893">
    <property type="entry name" value="ABC_TRANSPORTER_2"/>
    <property type="match status" value="1"/>
</dbReference>
<keyword evidence="6" id="KW-1185">Reference proteome</keyword>
<dbReference type="GO" id="GO:0016887">
    <property type="term" value="F:ATP hydrolysis activity"/>
    <property type="evidence" value="ECO:0007669"/>
    <property type="project" value="InterPro"/>
</dbReference>
<accession>A0A8I0DRT9</accession>
<dbReference type="PANTHER" id="PTHR42939">
    <property type="entry name" value="ABC TRANSPORTER ATP-BINDING PROTEIN ALBC-RELATED"/>
    <property type="match status" value="1"/>
</dbReference>
<dbReference type="Pfam" id="PF00005">
    <property type="entry name" value="ABC_tran"/>
    <property type="match status" value="1"/>
</dbReference>
<evidence type="ECO:0000259" key="4">
    <source>
        <dbReference type="PROSITE" id="PS50893"/>
    </source>
</evidence>
<protein>
    <submittedName>
        <fullName evidence="5">ABC transporter ATP-binding protein</fullName>
    </submittedName>
</protein>
<reference evidence="5 6" key="1">
    <citation type="submission" date="2020-08" db="EMBL/GenBank/DDBJ databases">
        <title>Genome public.</title>
        <authorList>
            <person name="Liu C."/>
            <person name="Sun Q."/>
        </authorList>
    </citation>
    <scope>NUCLEOTIDE SEQUENCE [LARGE SCALE GENOMIC DNA]</scope>
    <source>
        <strain evidence="5 6">BX17</strain>
    </source>
</reference>
<name>A0A8I0DRT9_9FIRM</name>
<dbReference type="InterPro" id="IPR051782">
    <property type="entry name" value="ABC_Transporter_VariousFunc"/>
</dbReference>
<keyword evidence="2" id="KW-0547">Nucleotide-binding</keyword>
<dbReference type="InterPro" id="IPR003439">
    <property type="entry name" value="ABC_transporter-like_ATP-bd"/>
</dbReference>
<evidence type="ECO:0000313" key="5">
    <source>
        <dbReference type="EMBL" id="MBC5651891.1"/>
    </source>
</evidence>
<comment type="caution">
    <text evidence="5">The sequence shown here is derived from an EMBL/GenBank/DDBJ whole genome shotgun (WGS) entry which is preliminary data.</text>
</comment>
<evidence type="ECO:0000256" key="1">
    <source>
        <dbReference type="ARBA" id="ARBA00022448"/>
    </source>
</evidence>